<keyword evidence="6 8" id="KW-0472">Membrane</keyword>
<comment type="caution">
    <text evidence="10">The sequence shown here is derived from an EMBL/GenBank/DDBJ whole genome shotgun (WGS) entry which is preliminary data.</text>
</comment>
<reference evidence="10" key="1">
    <citation type="submission" date="2020-11" db="EMBL/GenBank/DDBJ databases">
        <title>Nocardioides sp. nov., isolated from Soil of Cynanchum wilfordii Hemsley rhizosphere.</title>
        <authorList>
            <person name="Lee J.-S."/>
            <person name="Suh M.K."/>
            <person name="Kim J.-S."/>
        </authorList>
    </citation>
    <scope>NUCLEOTIDE SEQUENCE</scope>
    <source>
        <strain evidence="10">KCTC 19275</strain>
    </source>
</reference>
<dbReference type="InterPro" id="IPR037185">
    <property type="entry name" value="EmrE-like"/>
</dbReference>
<evidence type="ECO:0000256" key="2">
    <source>
        <dbReference type="ARBA" id="ARBA00007362"/>
    </source>
</evidence>
<dbReference type="EMBL" id="JADKPN010000007">
    <property type="protein sequence ID" value="MBF4764007.1"/>
    <property type="molecule type" value="Genomic_DNA"/>
</dbReference>
<dbReference type="Pfam" id="PF00892">
    <property type="entry name" value="EamA"/>
    <property type="match status" value="2"/>
</dbReference>
<evidence type="ECO:0000313" key="10">
    <source>
        <dbReference type="EMBL" id="MBF4764007.1"/>
    </source>
</evidence>
<feature type="domain" description="EamA" evidence="9">
    <location>
        <begin position="161"/>
        <end position="294"/>
    </location>
</feature>
<evidence type="ECO:0000256" key="5">
    <source>
        <dbReference type="ARBA" id="ARBA00022989"/>
    </source>
</evidence>
<proteinExistence type="inferred from homology"/>
<evidence type="ECO:0000259" key="9">
    <source>
        <dbReference type="Pfam" id="PF00892"/>
    </source>
</evidence>
<dbReference type="Proteomes" id="UP000640489">
    <property type="component" value="Unassembled WGS sequence"/>
</dbReference>
<feature type="domain" description="EamA" evidence="9">
    <location>
        <begin position="5"/>
        <end position="147"/>
    </location>
</feature>
<feature type="transmembrane region" description="Helical" evidence="8">
    <location>
        <begin position="47"/>
        <end position="68"/>
    </location>
</feature>
<evidence type="ECO:0000256" key="1">
    <source>
        <dbReference type="ARBA" id="ARBA00004651"/>
    </source>
</evidence>
<feature type="transmembrane region" description="Helical" evidence="8">
    <location>
        <begin position="253"/>
        <end position="271"/>
    </location>
</feature>
<dbReference type="GO" id="GO:0005886">
    <property type="term" value="C:plasma membrane"/>
    <property type="evidence" value="ECO:0007669"/>
    <property type="project" value="UniProtKB-SubCell"/>
</dbReference>
<keyword evidence="4 8" id="KW-0812">Transmembrane</keyword>
<evidence type="ECO:0000313" key="11">
    <source>
        <dbReference type="Proteomes" id="UP000640489"/>
    </source>
</evidence>
<sequence>MRKRAGLLQICLAGVLWGTGGLAVTVIRDPSMGGADLSATTISAYRTSIAALVLLAACVLSSQLRGVLRLLRERPGPTVFVGLATASYQALYFASVVWVGVTVSTVVSLGVAPLALTIRDAVRHHRRPDLVEVLTVLAALGGLVLVSGSAGLGETGPHPVPGVLAAIASGSAYAVATAVGEPLARSTAPLVLTTTATVVGACGLVPVALVAGGPYGTTDPVALLTLLYLGALTFALAYALLYSGLRTTTSSAAVVATLCEPVTAAVAAAAFLGERLAAFGVLGIVLVVAAIAGTAREKHPTGAGPVADPDPGRPTVTG</sequence>
<evidence type="ECO:0000256" key="4">
    <source>
        <dbReference type="ARBA" id="ARBA00022692"/>
    </source>
</evidence>
<feature type="transmembrane region" description="Helical" evidence="8">
    <location>
        <begin position="97"/>
        <end position="118"/>
    </location>
</feature>
<feature type="transmembrane region" description="Helical" evidence="8">
    <location>
        <begin position="277"/>
        <end position="295"/>
    </location>
</feature>
<feature type="transmembrane region" description="Helical" evidence="8">
    <location>
        <begin position="221"/>
        <end position="241"/>
    </location>
</feature>
<feature type="transmembrane region" description="Helical" evidence="8">
    <location>
        <begin position="130"/>
        <end position="152"/>
    </location>
</feature>
<comment type="subcellular location">
    <subcellularLocation>
        <location evidence="1">Cell membrane</location>
        <topology evidence="1">Multi-pass membrane protein</topology>
    </subcellularLocation>
</comment>
<evidence type="ECO:0000256" key="6">
    <source>
        <dbReference type="ARBA" id="ARBA00023136"/>
    </source>
</evidence>
<keyword evidence="3" id="KW-1003">Cell membrane</keyword>
<dbReference type="InterPro" id="IPR000620">
    <property type="entry name" value="EamA_dom"/>
</dbReference>
<feature type="transmembrane region" description="Helical" evidence="8">
    <location>
        <begin position="158"/>
        <end position="176"/>
    </location>
</feature>
<evidence type="ECO:0000256" key="3">
    <source>
        <dbReference type="ARBA" id="ARBA00022475"/>
    </source>
</evidence>
<gene>
    <name evidence="10" type="ORF">ISU07_12800</name>
</gene>
<feature type="transmembrane region" description="Helical" evidence="8">
    <location>
        <begin position="75"/>
        <end position="91"/>
    </location>
</feature>
<keyword evidence="5 8" id="KW-1133">Transmembrane helix</keyword>
<dbReference type="AlphaFoldDB" id="A0A930YEN8"/>
<accession>A0A930YEN8</accession>
<feature type="region of interest" description="Disordered" evidence="7">
    <location>
        <begin position="298"/>
        <end position="318"/>
    </location>
</feature>
<protein>
    <submittedName>
        <fullName evidence="10">DMT family transporter</fullName>
    </submittedName>
</protein>
<dbReference type="SUPFAM" id="SSF103481">
    <property type="entry name" value="Multidrug resistance efflux transporter EmrE"/>
    <property type="match status" value="2"/>
</dbReference>
<dbReference type="PANTHER" id="PTHR42920">
    <property type="entry name" value="OS03G0707200 PROTEIN-RELATED"/>
    <property type="match status" value="1"/>
</dbReference>
<dbReference type="PANTHER" id="PTHR42920:SF5">
    <property type="entry name" value="EAMA DOMAIN-CONTAINING PROTEIN"/>
    <property type="match status" value="1"/>
</dbReference>
<comment type="similarity">
    <text evidence="2">Belongs to the EamA transporter family.</text>
</comment>
<keyword evidence="11" id="KW-1185">Reference proteome</keyword>
<evidence type="ECO:0000256" key="7">
    <source>
        <dbReference type="SAM" id="MobiDB-lite"/>
    </source>
</evidence>
<evidence type="ECO:0000256" key="8">
    <source>
        <dbReference type="SAM" id="Phobius"/>
    </source>
</evidence>
<name>A0A930YEN8_9ACTN</name>
<dbReference type="InterPro" id="IPR051258">
    <property type="entry name" value="Diverse_Substrate_Transporter"/>
</dbReference>
<feature type="transmembrane region" description="Helical" evidence="8">
    <location>
        <begin position="188"/>
        <end position="209"/>
    </location>
</feature>
<organism evidence="10 11">
    <name type="scientific">Nocardioides islandensis</name>
    <dbReference type="NCBI Taxonomy" id="433663"/>
    <lineage>
        <taxon>Bacteria</taxon>
        <taxon>Bacillati</taxon>
        <taxon>Actinomycetota</taxon>
        <taxon>Actinomycetes</taxon>
        <taxon>Propionibacteriales</taxon>
        <taxon>Nocardioidaceae</taxon>
        <taxon>Nocardioides</taxon>
    </lineage>
</organism>
<dbReference type="RefSeq" id="WP_194707194.1">
    <property type="nucleotide sequence ID" value="NZ_JADKPN010000007.1"/>
</dbReference>